<name>A0A923KPC7_9BURK</name>
<keyword evidence="2" id="KW-1185">Reference proteome</keyword>
<gene>
    <name evidence="1" type="ORF">H8K32_05430</name>
</gene>
<sequence>MQEIAQTRHALDSMTQVGLRAFSEIADLWTLTPEQKAMILGRQSGSRLADQSESESSERHLTEVIIRISYVLGIYKQLNILLPIPAHADAWIRKPNSEKLFNGASALDFVLKDPEHHLPLLLAYLKNVT</sequence>
<protein>
    <submittedName>
        <fullName evidence="1">DUF2384 domain-containing protein</fullName>
    </submittedName>
</protein>
<dbReference type="AlphaFoldDB" id="A0A923KPC7"/>
<accession>A0A923KPC7</accession>
<dbReference type="Proteomes" id="UP000634011">
    <property type="component" value="Unassembled WGS sequence"/>
</dbReference>
<comment type="caution">
    <text evidence="1">The sequence shown here is derived from an EMBL/GenBank/DDBJ whole genome shotgun (WGS) entry which is preliminary data.</text>
</comment>
<dbReference type="EMBL" id="JACOFV010000003">
    <property type="protein sequence ID" value="MBC3861536.1"/>
    <property type="molecule type" value="Genomic_DNA"/>
</dbReference>
<reference evidence="1" key="1">
    <citation type="submission" date="2020-08" db="EMBL/GenBank/DDBJ databases">
        <title>Novel species isolated from subtropical streams in China.</title>
        <authorList>
            <person name="Lu H."/>
        </authorList>
    </citation>
    <scope>NUCLEOTIDE SEQUENCE</scope>
    <source>
        <strain evidence="1">KACC 12607</strain>
    </source>
</reference>
<evidence type="ECO:0000313" key="1">
    <source>
        <dbReference type="EMBL" id="MBC3861536.1"/>
    </source>
</evidence>
<evidence type="ECO:0000313" key="2">
    <source>
        <dbReference type="Proteomes" id="UP000634011"/>
    </source>
</evidence>
<organism evidence="1 2">
    <name type="scientific">Undibacterium jejuense</name>
    <dbReference type="NCBI Taxonomy" id="1344949"/>
    <lineage>
        <taxon>Bacteria</taxon>
        <taxon>Pseudomonadati</taxon>
        <taxon>Pseudomonadota</taxon>
        <taxon>Betaproteobacteria</taxon>
        <taxon>Burkholderiales</taxon>
        <taxon>Oxalobacteraceae</taxon>
        <taxon>Undibacterium</taxon>
    </lineage>
</organism>
<dbReference type="RefSeq" id="WP_186911458.1">
    <property type="nucleotide sequence ID" value="NZ_JACOFV010000003.1"/>
</dbReference>
<proteinExistence type="predicted"/>